<keyword evidence="9" id="KW-0902">Two-component regulatory system</keyword>
<dbReference type="GeneID" id="85330652"/>
<evidence type="ECO:0000256" key="11">
    <source>
        <dbReference type="PROSITE-ProRule" id="PRU00169"/>
    </source>
</evidence>
<reference evidence="16" key="1">
    <citation type="submission" date="2023-06" db="EMBL/GenBank/DDBJ databases">
        <title>Genome-scale phylogeny and comparative genomics of the fungal order Sordariales.</title>
        <authorList>
            <consortium name="Lawrence Berkeley National Laboratory"/>
            <person name="Hensen N."/>
            <person name="Bonometti L."/>
            <person name="Westerberg I."/>
            <person name="Brannstrom I.O."/>
            <person name="Guillou S."/>
            <person name="Cros-Aarteil S."/>
            <person name="Calhoun S."/>
            <person name="Haridas S."/>
            <person name="Kuo A."/>
            <person name="Mondo S."/>
            <person name="Pangilinan J."/>
            <person name="Riley R."/>
            <person name="LaButti K."/>
            <person name="Andreopoulos B."/>
            <person name="Lipzen A."/>
            <person name="Chen C."/>
            <person name="Yanf M."/>
            <person name="Daum C."/>
            <person name="Ng V."/>
            <person name="Clum A."/>
            <person name="Steindorff A."/>
            <person name="Ohm R."/>
            <person name="Martin F."/>
            <person name="Silar P."/>
            <person name="Natvig D."/>
            <person name="Lalanne C."/>
            <person name="Gautier V."/>
            <person name="Ament-velasquez S.L."/>
            <person name="Kruys A."/>
            <person name="Hutchinson M.I."/>
            <person name="Powell A.J."/>
            <person name="Barry K."/>
            <person name="Miller A.N."/>
            <person name="Grigoriev I.V."/>
            <person name="Debuchy R."/>
            <person name="Gladieux P."/>
            <person name="Thoren M.H."/>
            <person name="Johannesson H."/>
        </authorList>
    </citation>
    <scope>NUCLEOTIDE SEQUENCE</scope>
    <source>
        <strain evidence="16">SMH2392-1A</strain>
    </source>
</reference>
<keyword evidence="6" id="KW-0418">Kinase</keyword>
<feature type="modified residue" description="4-aspartylphosphate" evidence="11">
    <location>
        <position position="1067"/>
    </location>
</feature>
<dbReference type="Gene3D" id="3.40.50.2300">
    <property type="match status" value="1"/>
</dbReference>
<feature type="region of interest" description="Disordered" evidence="12">
    <location>
        <begin position="953"/>
        <end position="993"/>
    </location>
</feature>
<evidence type="ECO:0000259" key="15">
    <source>
        <dbReference type="PROSITE" id="PS50110"/>
    </source>
</evidence>
<dbReference type="SUPFAM" id="SSF55785">
    <property type="entry name" value="PYP-like sensor domain (PAS domain)"/>
    <property type="match status" value="1"/>
</dbReference>
<dbReference type="InterPro" id="IPR003018">
    <property type="entry name" value="GAF"/>
</dbReference>
<dbReference type="InterPro" id="IPR036890">
    <property type="entry name" value="HATPase_C_sf"/>
</dbReference>
<keyword evidence="4" id="KW-0808">Transferase</keyword>
<dbReference type="PROSITE" id="PS50109">
    <property type="entry name" value="HIS_KIN"/>
    <property type="match status" value="1"/>
</dbReference>
<dbReference type="InterPro" id="IPR035965">
    <property type="entry name" value="PAS-like_dom_sf"/>
</dbReference>
<evidence type="ECO:0000259" key="14">
    <source>
        <dbReference type="PROSITE" id="PS50109"/>
    </source>
</evidence>
<dbReference type="GO" id="GO:0006355">
    <property type="term" value="P:regulation of DNA-templated transcription"/>
    <property type="evidence" value="ECO:0007669"/>
    <property type="project" value="InterPro"/>
</dbReference>
<dbReference type="InterPro" id="IPR016132">
    <property type="entry name" value="Phyto_chromo_attachment"/>
</dbReference>
<feature type="domain" description="Phytochrome chromophore attachment site" evidence="13">
    <location>
        <begin position="338"/>
        <end position="500"/>
    </location>
</feature>
<dbReference type="Gene3D" id="3.30.450.40">
    <property type="match status" value="1"/>
</dbReference>
<dbReference type="Proteomes" id="UP001172101">
    <property type="component" value="Unassembled WGS sequence"/>
</dbReference>
<keyword evidence="5" id="KW-0547">Nucleotide-binding</keyword>
<dbReference type="Pfam" id="PF00072">
    <property type="entry name" value="Response_reg"/>
    <property type="match status" value="1"/>
</dbReference>
<evidence type="ECO:0000256" key="8">
    <source>
        <dbReference type="ARBA" id="ARBA00022991"/>
    </source>
</evidence>
<evidence type="ECO:0000256" key="9">
    <source>
        <dbReference type="ARBA" id="ARBA00023012"/>
    </source>
</evidence>
<evidence type="ECO:0000256" key="6">
    <source>
        <dbReference type="ARBA" id="ARBA00022777"/>
    </source>
</evidence>
<keyword evidence="3" id="KW-0716">Sensory transduction</keyword>
<evidence type="ECO:0000256" key="2">
    <source>
        <dbReference type="ARBA" id="ARBA00022553"/>
    </source>
</evidence>
<dbReference type="InterPro" id="IPR003661">
    <property type="entry name" value="HisK_dim/P_dom"/>
</dbReference>
<dbReference type="Pfam" id="PF02518">
    <property type="entry name" value="HATPase_c"/>
    <property type="match status" value="1"/>
</dbReference>
<evidence type="ECO:0000256" key="7">
    <source>
        <dbReference type="ARBA" id="ARBA00022840"/>
    </source>
</evidence>
<evidence type="ECO:0000256" key="10">
    <source>
        <dbReference type="ARBA" id="ARBA00023170"/>
    </source>
</evidence>
<dbReference type="GO" id="GO:0000155">
    <property type="term" value="F:phosphorelay sensor kinase activity"/>
    <property type="evidence" value="ECO:0007669"/>
    <property type="project" value="InterPro"/>
</dbReference>
<dbReference type="InterPro" id="IPR011006">
    <property type="entry name" value="CheY-like_superfamily"/>
</dbReference>
<evidence type="ECO:0000313" key="17">
    <source>
        <dbReference type="Proteomes" id="UP001172101"/>
    </source>
</evidence>
<feature type="domain" description="Histidine kinase" evidence="14">
    <location>
        <begin position="710"/>
        <end position="942"/>
    </location>
</feature>
<sequence>MSLPQTIERVFPIRLSILESSPFLRNVSDTEDALSGVQVIEKPVDPRIVLETVEHTQTAPEPPADAAGNGHLESYEPQDIPATPEVIITNGSDDPGDHRDRVEPSDPLVTDKFEYAVLSDGSHGVVQGTRRAFTRCEDELIHIPGAVQSYGMLVALKRQNDGLYVPRIVSENSHFICSYRADEIFAFPNFDHVMPLFQRPLFNAQLSNIRRRYEANMDEREPVVFAFSFFDAQSRVIPCWCAAHYIGPDVDLYVCEFELQDFSMHPQADILRSHQLNPVDTLGSDHMDMATVSSMHSRSQPIFYSPETLALASDPASSSLEIVGVATKIQKQFSEVKSVTTLLDAIVGVVSELSGFHRVMVYQFDEAFNGTVVAELMDPVVSQDVYRGLHFPSTDIPPQARKLYMLNKVRVLFDRSQQTARLIGRDSSDINVPLDLTHAYLRAMSPVHLKYLANMEVRSSMSMSLESEGTLWGLIVCHFYGPTATRVPFSIRELCYFVGVAASTCLEKLLNSDKLQARRIINTLQEQKNPNECITASSEELLTLFEADCGFLVIEGEARTIGRLASYTEAVTLLKYLFYRRPNKILFSSNISADFHDLHYPSGFKSIAGVLYIPLSGTTDDCVVFYRRNQLREVHWAGMPSLAGKFGRLEPRNSFKKWTEVVDGTSMAWTPEQADIAAVAQLVYGNFIRVWREKESAVKESRLKRLLLHDASHRVRTPLNAVINYLEMALEKPLEDSTKQTLLTSYKSSKTLIYEIDDLLNLTGSTTGSTPQLCEPFDLTHCLEEALDPLKRLAGDKGIELVLSTCSGVSRYLRGDSQNLQRTVSILVANAIEHTTNGKVHVEWSEILKKPKSSVTHISVTDSGPGLSERELDDMFQEFEQVPDEDFDEISGQIFRHREDVLRVGVGLAFVARFVKKRDGQLKVSSTKGHGSTFTIEVPFAFASRAPSLVSRRDASPLPALPMPDRPLSRSMRPNSTSIATPGGSSGARASPATVAPTPAISLMGSVQTPTTHCLTVIVADDNIINVQILKRRLSKMGHRALVSRDGQECWNTFMSNQSTIDFILMDLNMPVVDGWASTCLIREHEQNFPLPSRAVQSCGRTPIFAVSSMLKRGEEPRFLDAGFDGWMPKPINMQMLGTYLAGALDCNTRNQGEYSEAMFELGGWFPQCPQSQAHSEVIATTTPDIFAGDVGDWNWEPSPFPETLFPVPLEDFTMSVPAAGLEFVPDVDLELVPEISHEMALDPEANLHLVPDRFRGADHEVAREVGREVAPGIAPEVTTEVLTEAVPEVTSEVAPEVAPDIAPDIAPELLEIASDYIVKVRPEGIAPAGAPEMAPDTVSFAPLNETKLEAEDDRQAKAMSWP</sequence>
<keyword evidence="7" id="KW-0067">ATP-binding</keyword>
<dbReference type="Gene3D" id="3.30.450.270">
    <property type="match status" value="1"/>
</dbReference>
<evidence type="ECO:0000256" key="4">
    <source>
        <dbReference type="ARBA" id="ARBA00022679"/>
    </source>
</evidence>
<dbReference type="InterPro" id="IPR029016">
    <property type="entry name" value="GAF-like_dom_sf"/>
</dbReference>
<dbReference type="PROSITE" id="PS50110">
    <property type="entry name" value="RESPONSE_REGULATORY"/>
    <property type="match status" value="1"/>
</dbReference>
<evidence type="ECO:0000313" key="16">
    <source>
        <dbReference type="EMBL" id="KAK0732996.1"/>
    </source>
</evidence>
<name>A0AA40ED35_9PEZI</name>
<dbReference type="InterPro" id="IPR001789">
    <property type="entry name" value="Sig_transdc_resp-reg_receiver"/>
</dbReference>
<keyword evidence="17" id="KW-1185">Reference proteome</keyword>
<dbReference type="Pfam" id="PF00360">
    <property type="entry name" value="PHY"/>
    <property type="match status" value="1"/>
</dbReference>
<dbReference type="PANTHER" id="PTHR43065:SF10">
    <property type="entry name" value="PEROXIDE STRESS-ACTIVATED HISTIDINE KINASE MAK3"/>
    <property type="match status" value="1"/>
</dbReference>
<dbReference type="PROSITE" id="PS50046">
    <property type="entry name" value="PHYTOCHROME_2"/>
    <property type="match status" value="1"/>
</dbReference>
<dbReference type="SMART" id="SM00448">
    <property type="entry name" value="REC"/>
    <property type="match status" value="1"/>
</dbReference>
<accession>A0AA40ED35</accession>
<dbReference type="GO" id="GO:0005524">
    <property type="term" value="F:ATP binding"/>
    <property type="evidence" value="ECO:0007669"/>
    <property type="project" value="UniProtKB-KW"/>
</dbReference>
<evidence type="ECO:0000256" key="5">
    <source>
        <dbReference type="ARBA" id="ARBA00022741"/>
    </source>
</evidence>
<keyword evidence="8" id="KW-0157">Chromophore</keyword>
<dbReference type="Gene3D" id="1.10.287.130">
    <property type="match status" value="1"/>
</dbReference>
<evidence type="ECO:0000256" key="3">
    <source>
        <dbReference type="ARBA" id="ARBA00022606"/>
    </source>
</evidence>
<feature type="domain" description="Response regulatory" evidence="15">
    <location>
        <begin position="1016"/>
        <end position="1145"/>
    </location>
</feature>
<evidence type="ECO:0000259" key="13">
    <source>
        <dbReference type="PROSITE" id="PS50046"/>
    </source>
</evidence>
<dbReference type="InterPro" id="IPR036097">
    <property type="entry name" value="HisK_dim/P_sf"/>
</dbReference>
<dbReference type="PRINTS" id="PR01033">
    <property type="entry name" value="PHYTOCHROME"/>
</dbReference>
<keyword evidence="2 11" id="KW-0597">Phosphoprotein</keyword>
<dbReference type="Gene3D" id="3.30.565.10">
    <property type="entry name" value="Histidine kinase-like ATPase, C-terminal domain"/>
    <property type="match status" value="1"/>
</dbReference>
<dbReference type="GO" id="GO:0009881">
    <property type="term" value="F:photoreceptor activity"/>
    <property type="evidence" value="ECO:0007669"/>
    <property type="project" value="UniProtKB-KW"/>
</dbReference>
<dbReference type="InterPro" id="IPR013515">
    <property type="entry name" value="Phytochrome_cen-reg"/>
</dbReference>
<dbReference type="PANTHER" id="PTHR43065">
    <property type="entry name" value="SENSOR HISTIDINE KINASE"/>
    <property type="match status" value="1"/>
</dbReference>
<feature type="region of interest" description="Disordered" evidence="12">
    <location>
        <begin position="54"/>
        <end position="102"/>
    </location>
</feature>
<evidence type="ECO:0000256" key="12">
    <source>
        <dbReference type="SAM" id="MobiDB-lite"/>
    </source>
</evidence>
<dbReference type="InterPro" id="IPR003594">
    <property type="entry name" value="HATPase_dom"/>
</dbReference>
<dbReference type="Gene3D" id="3.30.450.20">
    <property type="entry name" value="PAS domain"/>
    <property type="match status" value="1"/>
</dbReference>
<dbReference type="InterPro" id="IPR001294">
    <property type="entry name" value="Phytochrome"/>
</dbReference>
<dbReference type="CDD" id="cd17546">
    <property type="entry name" value="REC_hyHK_CKI1_RcsC-like"/>
    <property type="match status" value="1"/>
</dbReference>
<organism evidence="16 17">
    <name type="scientific">Lasiosphaeria miniovina</name>
    <dbReference type="NCBI Taxonomy" id="1954250"/>
    <lineage>
        <taxon>Eukaryota</taxon>
        <taxon>Fungi</taxon>
        <taxon>Dikarya</taxon>
        <taxon>Ascomycota</taxon>
        <taxon>Pezizomycotina</taxon>
        <taxon>Sordariomycetes</taxon>
        <taxon>Sordariomycetidae</taxon>
        <taxon>Sordariales</taxon>
        <taxon>Lasiosphaeriaceae</taxon>
        <taxon>Lasiosphaeria</taxon>
    </lineage>
</organism>
<dbReference type="InterPro" id="IPR043150">
    <property type="entry name" value="Phytochrome_PHY_sf"/>
</dbReference>
<dbReference type="CDD" id="cd00082">
    <property type="entry name" value="HisKA"/>
    <property type="match status" value="1"/>
</dbReference>
<dbReference type="SMART" id="SM00387">
    <property type="entry name" value="HATPase_c"/>
    <property type="match status" value="1"/>
</dbReference>
<dbReference type="GO" id="GO:0009584">
    <property type="term" value="P:detection of visible light"/>
    <property type="evidence" value="ECO:0007669"/>
    <property type="project" value="InterPro"/>
</dbReference>
<dbReference type="Pfam" id="PF00512">
    <property type="entry name" value="HisKA"/>
    <property type="match status" value="1"/>
</dbReference>
<proteinExistence type="predicted"/>
<dbReference type="SMART" id="SM00388">
    <property type="entry name" value="HisKA"/>
    <property type="match status" value="1"/>
</dbReference>
<evidence type="ECO:0000256" key="1">
    <source>
        <dbReference type="ARBA" id="ARBA00022543"/>
    </source>
</evidence>
<dbReference type="SUPFAM" id="SSF52172">
    <property type="entry name" value="CheY-like"/>
    <property type="match status" value="1"/>
</dbReference>
<dbReference type="RefSeq" id="XP_060301873.1">
    <property type="nucleotide sequence ID" value="XM_060447382.1"/>
</dbReference>
<dbReference type="InterPro" id="IPR005467">
    <property type="entry name" value="His_kinase_dom"/>
</dbReference>
<dbReference type="SUPFAM" id="SSF47384">
    <property type="entry name" value="Homodimeric domain of signal transducing histidine kinase"/>
    <property type="match status" value="1"/>
</dbReference>
<protein>
    <submittedName>
        <fullName evidence="16">Uncharacterized protein</fullName>
    </submittedName>
</protein>
<keyword evidence="10" id="KW-0675">Receptor</keyword>
<dbReference type="SUPFAM" id="SSF55781">
    <property type="entry name" value="GAF domain-like"/>
    <property type="match status" value="2"/>
</dbReference>
<dbReference type="Pfam" id="PF01590">
    <property type="entry name" value="GAF"/>
    <property type="match status" value="1"/>
</dbReference>
<comment type="caution">
    <text evidence="16">The sequence shown here is derived from an EMBL/GenBank/DDBJ whole genome shotgun (WGS) entry which is preliminary data.</text>
</comment>
<dbReference type="SUPFAM" id="SSF55874">
    <property type="entry name" value="ATPase domain of HSP90 chaperone/DNA topoisomerase II/histidine kinase"/>
    <property type="match status" value="1"/>
</dbReference>
<dbReference type="EMBL" id="JAUIRO010000001">
    <property type="protein sequence ID" value="KAK0732996.1"/>
    <property type="molecule type" value="Genomic_DNA"/>
</dbReference>
<gene>
    <name evidence="16" type="ORF">B0T26DRAFT_816187</name>
</gene>
<keyword evidence="1" id="KW-0600">Photoreceptor protein</keyword>